<dbReference type="InterPro" id="IPR009362">
    <property type="entry name" value="YhcG_C"/>
</dbReference>
<evidence type="ECO:0000313" key="3">
    <source>
        <dbReference type="EMBL" id="PMC25472.1"/>
    </source>
</evidence>
<comment type="caution">
    <text evidence="3">The sequence shown here is derived from an EMBL/GenBank/DDBJ whole genome shotgun (WGS) entry which is preliminary data.</text>
</comment>
<dbReference type="GO" id="GO:0003676">
    <property type="term" value="F:nucleic acid binding"/>
    <property type="evidence" value="ECO:0007669"/>
    <property type="project" value="InterPro"/>
</dbReference>
<dbReference type="InterPro" id="IPR053148">
    <property type="entry name" value="PD-DEXK-like_domain"/>
</dbReference>
<dbReference type="InterPro" id="IPR011856">
    <property type="entry name" value="tRNA_endonuc-like_dom_sf"/>
</dbReference>
<dbReference type="RefSeq" id="WP_102696396.1">
    <property type="nucleotide sequence ID" value="NZ_PNGJ01000001.1"/>
</dbReference>
<feature type="domain" description="YhcG PDDEXK nuclease" evidence="1">
    <location>
        <begin position="215"/>
        <end position="368"/>
    </location>
</feature>
<dbReference type="OrthoDB" id="9801263at2"/>
<protein>
    <submittedName>
        <fullName evidence="3">DUF1016 domain-containing protein</fullName>
    </submittedName>
</protein>
<feature type="domain" description="YhcG N-terminal" evidence="2">
    <location>
        <begin position="25"/>
        <end position="194"/>
    </location>
</feature>
<gene>
    <name evidence="3" type="ORF">CJ231_01400</name>
</gene>
<name>A0A2N6QTU2_9BACT</name>
<reference evidence="3 4" key="1">
    <citation type="submission" date="2017-09" db="EMBL/GenBank/DDBJ databases">
        <title>Bacterial strain isolated from the female urinary microbiota.</title>
        <authorList>
            <person name="Thomas-White K."/>
            <person name="Kumar N."/>
            <person name="Forster S."/>
            <person name="Putonti C."/>
            <person name="Lawley T."/>
            <person name="Wolfe A.J."/>
        </authorList>
    </citation>
    <scope>NUCLEOTIDE SEQUENCE [LARGE SCALE GENOMIC DNA]</scope>
    <source>
        <strain evidence="3 4">UMB0536</strain>
    </source>
</reference>
<dbReference type="AlphaFoldDB" id="A0A2N6QTU2"/>
<dbReference type="Gene3D" id="3.40.1350.10">
    <property type="match status" value="1"/>
</dbReference>
<evidence type="ECO:0000259" key="1">
    <source>
        <dbReference type="Pfam" id="PF06250"/>
    </source>
</evidence>
<dbReference type="PANTHER" id="PTHR30547">
    <property type="entry name" value="UNCHARACTERIZED PROTEIN YHCG-RELATED"/>
    <property type="match status" value="1"/>
</dbReference>
<evidence type="ECO:0000259" key="2">
    <source>
        <dbReference type="Pfam" id="PF17761"/>
    </source>
</evidence>
<dbReference type="Pfam" id="PF06250">
    <property type="entry name" value="YhcG_C"/>
    <property type="match status" value="1"/>
</dbReference>
<accession>A0A2N6QTU2</accession>
<dbReference type="InterPro" id="IPR041527">
    <property type="entry name" value="YhcG_N"/>
</dbReference>
<dbReference type="Pfam" id="PF17761">
    <property type="entry name" value="DUF1016_N"/>
    <property type="match status" value="1"/>
</dbReference>
<organism evidence="3 4">
    <name type="scientific">Hoylesella buccalis</name>
    <dbReference type="NCBI Taxonomy" id="28127"/>
    <lineage>
        <taxon>Bacteria</taxon>
        <taxon>Pseudomonadati</taxon>
        <taxon>Bacteroidota</taxon>
        <taxon>Bacteroidia</taxon>
        <taxon>Bacteroidales</taxon>
        <taxon>Prevotellaceae</taxon>
        <taxon>Hoylesella</taxon>
    </lineage>
</organism>
<dbReference type="PANTHER" id="PTHR30547:SF0">
    <property type="entry name" value="BLR8175 PROTEIN"/>
    <property type="match status" value="1"/>
</dbReference>
<sequence>MAKKNIDLSIVLHDDSDYKDWLVELKERFYSHRFKASCATNGYLLDFYWKLGRDIEAKQYTNTYGSGFYKNLSQDLKNEMPGTKGFSPTNLKYMSYFYKLYAPLVANRPQVAGDFVKDTYNADIQRVSDYKRKRQQPVDDFSLLFLIPWGHHCRILEKCRDDMDKAIFFIRKTWENNWGRDTLLNWLDTDLYERDGKAITNFQSTLPAVQSDLAQQITKDPYQLDFLHLREKYDERDIEDELVNNVTRFLLELGKGFSYMGRQFRLEVGQQEFFPDLLFYNAHLHAYVVIELKAQSFHPSFLGQLSFYVSAINHQFKTDVDNPTIGLLICKDKDNVVAKYALESYKEPMGISEYQLSKLFPKDFKSSMPTIEELEMGLKRNRK</sequence>
<proteinExistence type="predicted"/>
<evidence type="ECO:0000313" key="4">
    <source>
        <dbReference type="Proteomes" id="UP000235564"/>
    </source>
</evidence>
<dbReference type="EMBL" id="PNGJ01000001">
    <property type="protein sequence ID" value="PMC25472.1"/>
    <property type="molecule type" value="Genomic_DNA"/>
</dbReference>
<dbReference type="Proteomes" id="UP000235564">
    <property type="component" value="Unassembled WGS sequence"/>
</dbReference>